<reference evidence="1 2" key="1">
    <citation type="submission" date="2024-09" db="EMBL/GenBank/DDBJ databases">
        <authorList>
            <person name="Pan X."/>
        </authorList>
    </citation>
    <scope>NUCLEOTIDE SEQUENCE [LARGE SCALE GENOMIC DNA]</scope>
    <source>
        <strain evidence="1 2">B2969</strain>
    </source>
</reference>
<gene>
    <name evidence="1" type="ORF">ACH3VR_15320</name>
</gene>
<sequence length="163" mass="17216">MAEFRYGPVELFLLGLEGERPDPQLLEELSHLVDGGVLRVLDFVVISKSESGDVSIVEIEDDSDEYAALDLVLSGITGEEDIAELAELVPAGGSAAVVALELLYARKLAGALAASGGVVLTSERIPAPVVNALVDVIEEAAAEEILEEAAEELTEDEELAEEK</sequence>
<organism evidence="1 2">
    <name type="scientific">Microbacterium alkaliflavum</name>
    <dbReference type="NCBI Taxonomy" id="3248839"/>
    <lineage>
        <taxon>Bacteria</taxon>
        <taxon>Bacillati</taxon>
        <taxon>Actinomycetota</taxon>
        <taxon>Actinomycetes</taxon>
        <taxon>Micrococcales</taxon>
        <taxon>Microbacteriaceae</taxon>
        <taxon>Microbacterium</taxon>
    </lineage>
</organism>
<comment type="caution">
    <text evidence="1">The sequence shown here is derived from an EMBL/GenBank/DDBJ whole genome shotgun (WGS) entry which is preliminary data.</text>
</comment>
<dbReference type="Proteomes" id="UP001610861">
    <property type="component" value="Unassembled WGS sequence"/>
</dbReference>
<protein>
    <submittedName>
        <fullName evidence="1">DUF6325 family protein</fullName>
    </submittedName>
</protein>
<dbReference type="Pfam" id="PF19850">
    <property type="entry name" value="DUF6325"/>
    <property type="match status" value="1"/>
</dbReference>
<accession>A0ABW7QC01</accession>
<keyword evidence="2" id="KW-1185">Reference proteome</keyword>
<proteinExistence type="predicted"/>
<name>A0ABW7QC01_9MICO</name>
<evidence type="ECO:0000313" key="2">
    <source>
        <dbReference type="Proteomes" id="UP001610861"/>
    </source>
</evidence>
<dbReference type="RefSeq" id="WP_397557185.1">
    <property type="nucleotide sequence ID" value="NZ_JBIQWL010000005.1"/>
</dbReference>
<dbReference type="InterPro" id="IPR046288">
    <property type="entry name" value="DUF6325"/>
</dbReference>
<evidence type="ECO:0000313" key="1">
    <source>
        <dbReference type="EMBL" id="MFH8251737.1"/>
    </source>
</evidence>
<dbReference type="EMBL" id="JBIQWL010000005">
    <property type="protein sequence ID" value="MFH8251737.1"/>
    <property type="molecule type" value="Genomic_DNA"/>
</dbReference>